<dbReference type="InterPro" id="IPR013088">
    <property type="entry name" value="Znf_NHR/GATA"/>
</dbReference>
<organism evidence="13 14">
    <name type="scientific">Pristionchus mayeri</name>
    <dbReference type="NCBI Taxonomy" id="1317129"/>
    <lineage>
        <taxon>Eukaryota</taxon>
        <taxon>Metazoa</taxon>
        <taxon>Ecdysozoa</taxon>
        <taxon>Nematoda</taxon>
        <taxon>Chromadorea</taxon>
        <taxon>Rhabditida</taxon>
        <taxon>Rhabditina</taxon>
        <taxon>Diplogasteromorpha</taxon>
        <taxon>Diplogasteroidea</taxon>
        <taxon>Neodiplogasteridae</taxon>
        <taxon>Pristionchus</taxon>
    </lineage>
</organism>
<dbReference type="PROSITE" id="PS00031">
    <property type="entry name" value="NUCLEAR_REC_DBD_1"/>
    <property type="match status" value="1"/>
</dbReference>
<keyword evidence="10" id="KW-0539">Nucleus</keyword>
<comment type="subcellular location">
    <subcellularLocation>
        <location evidence="1">Nucleus</location>
    </subcellularLocation>
</comment>
<evidence type="ECO:0000313" key="14">
    <source>
        <dbReference type="Proteomes" id="UP001328107"/>
    </source>
</evidence>
<keyword evidence="5" id="KW-0862">Zinc</keyword>
<evidence type="ECO:0000256" key="5">
    <source>
        <dbReference type="ARBA" id="ARBA00022833"/>
    </source>
</evidence>
<dbReference type="InterPro" id="IPR052496">
    <property type="entry name" value="Orphan_Nuclear_Rcpt"/>
</dbReference>
<keyword evidence="8" id="KW-0804">Transcription</keyword>
<dbReference type="Gene3D" id="3.30.50.10">
    <property type="entry name" value="Erythroid Transcription Factor GATA-1, subunit A"/>
    <property type="match status" value="1"/>
</dbReference>
<dbReference type="SUPFAM" id="SSF57716">
    <property type="entry name" value="Glucocorticoid receptor-like (DNA-binding domain)"/>
    <property type="match status" value="1"/>
</dbReference>
<dbReference type="PANTHER" id="PTHR47519">
    <property type="entry name" value="NUCLEAR HORMONE RECEPTOR FAMILY MEMBER NHR-31-RELATED"/>
    <property type="match status" value="1"/>
</dbReference>
<evidence type="ECO:0000259" key="12">
    <source>
        <dbReference type="PROSITE" id="PS51030"/>
    </source>
</evidence>
<dbReference type="InterPro" id="IPR001628">
    <property type="entry name" value="Znf_hrmn_rcpt"/>
</dbReference>
<sequence>VMDAPPTLAPAIIGPINIPQDSSPDRDSEDKDVIGSGEDGICICICAVCSDEASGKHYGVLTCHGCKSFFCRSVRAAKSYECRANGNCPIDRKARNGCRACRFKRCLDVGMDTDAIQPDRDRTGKRSAHGAPSLQQLLSGFNGVPVKRENKEDSFLDEPRFKKAKETESPAAPFQPVSIGDHNVLITLKQ</sequence>
<evidence type="ECO:0000256" key="1">
    <source>
        <dbReference type="ARBA" id="ARBA00004123"/>
    </source>
</evidence>
<feature type="non-terminal residue" evidence="13">
    <location>
        <position position="190"/>
    </location>
</feature>
<dbReference type="EMBL" id="BTRK01000006">
    <property type="protein sequence ID" value="GMR56780.1"/>
    <property type="molecule type" value="Genomic_DNA"/>
</dbReference>
<evidence type="ECO:0000256" key="11">
    <source>
        <dbReference type="SAM" id="MobiDB-lite"/>
    </source>
</evidence>
<proteinExistence type="inferred from homology"/>
<keyword evidence="6" id="KW-0805">Transcription regulation</keyword>
<feature type="non-terminal residue" evidence="13">
    <location>
        <position position="1"/>
    </location>
</feature>
<feature type="domain" description="Nuclear receptor" evidence="12">
    <location>
        <begin position="43"/>
        <end position="118"/>
    </location>
</feature>
<keyword evidence="9" id="KW-0675">Receptor</keyword>
<evidence type="ECO:0000256" key="4">
    <source>
        <dbReference type="ARBA" id="ARBA00022771"/>
    </source>
</evidence>
<gene>
    <name evidence="13" type="ORF">PMAYCL1PPCAC_26975</name>
</gene>
<dbReference type="CDD" id="cd06916">
    <property type="entry name" value="NR_DBD_like"/>
    <property type="match status" value="1"/>
</dbReference>
<evidence type="ECO:0000256" key="7">
    <source>
        <dbReference type="ARBA" id="ARBA00023125"/>
    </source>
</evidence>
<dbReference type="GO" id="GO:0043565">
    <property type="term" value="F:sequence-specific DNA binding"/>
    <property type="evidence" value="ECO:0007669"/>
    <property type="project" value="InterPro"/>
</dbReference>
<dbReference type="PROSITE" id="PS51030">
    <property type="entry name" value="NUCLEAR_REC_DBD_2"/>
    <property type="match status" value="1"/>
</dbReference>
<name>A0AAN5D688_9BILA</name>
<reference evidence="14" key="1">
    <citation type="submission" date="2022-10" db="EMBL/GenBank/DDBJ databases">
        <title>Genome assembly of Pristionchus species.</title>
        <authorList>
            <person name="Yoshida K."/>
            <person name="Sommer R.J."/>
        </authorList>
    </citation>
    <scope>NUCLEOTIDE SEQUENCE [LARGE SCALE GENOMIC DNA]</scope>
    <source>
        <strain evidence="14">RS5460</strain>
    </source>
</reference>
<dbReference type="GO" id="GO:0008270">
    <property type="term" value="F:zinc ion binding"/>
    <property type="evidence" value="ECO:0007669"/>
    <property type="project" value="UniProtKB-KW"/>
</dbReference>
<keyword evidence="4" id="KW-0863">Zinc-finger</keyword>
<dbReference type="GO" id="GO:0005634">
    <property type="term" value="C:nucleus"/>
    <property type="evidence" value="ECO:0007669"/>
    <property type="project" value="UniProtKB-SubCell"/>
</dbReference>
<dbReference type="SMART" id="SM00399">
    <property type="entry name" value="ZnF_C4"/>
    <property type="match status" value="1"/>
</dbReference>
<feature type="region of interest" description="Disordered" evidence="11">
    <location>
        <begin position="149"/>
        <end position="177"/>
    </location>
</feature>
<evidence type="ECO:0000256" key="10">
    <source>
        <dbReference type="ARBA" id="ARBA00023242"/>
    </source>
</evidence>
<comment type="similarity">
    <text evidence="2">Belongs to the nuclear hormone receptor family.</text>
</comment>
<keyword evidence="7" id="KW-0238">DNA-binding</keyword>
<evidence type="ECO:0000256" key="6">
    <source>
        <dbReference type="ARBA" id="ARBA00023015"/>
    </source>
</evidence>
<evidence type="ECO:0000256" key="8">
    <source>
        <dbReference type="ARBA" id="ARBA00023163"/>
    </source>
</evidence>
<protein>
    <recommendedName>
        <fullName evidence="12">Nuclear receptor domain-containing protein</fullName>
    </recommendedName>
</protein>
<dbReference type="FunFam" id="3.30.50.10:FF:000030">
    <property type="entry name" value="Nuclear Hormone Receptor family"/>
    <property type="match status" value="1"/>
</dbReference>
<dbReference type="AlphaFoldDB" id="A0AAN5D688"/>
<evidence type="ECO:0000256" key="9">
    <source>
        <dbReference type="ARBA" id="ARBA00023170"/>
    </source>
</evidence>
<dbReference type="Pfam" id="PF00105">
    <property type="entry name" value="zf-C4"/>
    <property type="match status" value="1"/>
</dbReference>
<feature type="compositionally biased region" description="Basic and acidic residues" evidence="11">
    <location>
        <begin position="149"/>
        <end position="168"/>
    </location>
</feature>
<feature type="compositionally biased region" description="Basic and acidic residues" evidence="11">
    <location>
        <begin position="23"/>
        <end position="32"/>
    </location>
</feature>
<evidence type="ECO:0000313" key="13">
    <source>
        <dbReference type="EMBL" id="GMR56780.1"/>
    </source>
</evidence>
<dbReference type="PRINTS" id="PR00047">
    <property type="entry name" value="STROIDFINGER"/>
</dbReference>
<keyword evidence="3" id="KW-0479">Metal-binding</keyword>
<keyword evidence="14" id="KW-1185">Reference proteome</keyword>
<feature type="region of interest" description="Disordered" evidence="11">
    <location>
        <begin position="1"/>
        <end position="32"/>
    </location>
</feature>
<dbReference type="Proteomes" id="UP001328107">
    <property type="component" value="Unassembled WGS sequence"/>
</dbReference>
<evidence type="ECO:0000256" key="2">
    <source>
        <dbReference type="ARBA" id="ARBA00005993"/>
    </source>
</evidence>
<accession>A0AAN5D688</accession>
<comment type="caution">
    <text evidence="13">The sequence shown here is derived from an EMBL/GenBank/DDBJ whole genome shotgun (WGS) entry which is preliminary data.</text>
</comment>
<dbReference type="GO" id="GO:0003700">
    <property type="term" value="F:DNA-binding transcription factor activity"/>
    <property type="evidence" value="ECO:0007669"/>
    <property type="project" value="InterPro"/>
</dbReference>
<evidence type="ECO:0000256" key="3">
    <source>
        <dbReference type="ARBA" id="ARBA00022723"/>
    </source>
</evidence>